<dbReference type="PANTHER" id="PTHR33021">
    <property type="entry name" value="BLUE COPPER PROTEIN"/>
    <property type="match status" value="1"/>
</dbReference>
<keyword evidence="2" id="KW-0325">Glycoprotein</keyword>
<evidence type="ECO:0000259" key="4">
    <source>
        <dbReference type="PROSITE" id="PS51485"/>
    </source>
</evidence>
<dbReference type="Proteomes" id="UP001371456">
    <property type="component" value="Unassembled WGS sequence"/>
</dbReference>
<keyword evidence="3" id="KW-0732">Signal</keyword>
<dbReference type="InterPro" id="IPR008972">
    <property type="entry name" value="Cupredoxin"/>
</dbReference>
<dbReference type="GO" id="GO:0009055">
    <property type="term" value="F:electron transfer activity"/>
    <property type="evidence" value="ECO:0007669"/>
    <property type="project" value="InterPro"/>
</dbReference>
<keyword evidence="1" id="KW-1015">Disulfide bond</keyword>
<evidence type="ECO:0000313" key="6">
    <source>
        <dbReference type="Proteomes" id="UP001371456"/>
    </source>
</evidence>
<sequence length="166" mass="17605">MEKIVCGALTMAILLQVTIAQTDHIVGDSFGWSIPINGAAAYTMWADANTIKIGDTLVFKFTEGNHDVQEVSRSSYEECNTQNSIGKAIKKGPAKITVQTLGDHYYICTVGEHCLAGQKMAIKASSSNSSASNTPADTTPPPPSSSTVEFASFLLTLSSIALAIFL</sequence>
<proteinExistence type="predicted"/>
<dbReference type="PROSITE" id="PS51485">
    <property type="entry name" value="PHYTOCYANIN"/>
    <property type="match status" value="1"/>
</dbReference>
<feature type="domain" description="Phytocyanin" evidence="4">
    <location>
        <begin position="22"/>
        <end position="126"/>
    </location>
</feature>
<dbReference type="GO" id="GO:0005886">
    <property type="term" value="C:plasma membrane"/>
    <property type="evidence" value="ECO:0007669"/>
    <property type="project" value="TreeGrafter"/>
</dbReference>
<dbReference type="PANTHER" id="PTHR33021:SF494">
    <property type="entry name" value="BLUE COPPER PROTEIN"/>
    <property type="match status" value="1"/>
</dbReference>
<name>A0AAN8SQR2_SOLBU</name>
<dbReference type="Pfam" id="PF02298">
    <property type="entry name" value="Cu_bind_like"/>
    <property type="match status" value="1"/>
</dbReference>
<dbReference type="SUPFAM" id="SSF49503">
    <property type="entry name" value="Cupredoxins"/>
    <property type="match status" value="1"/>
</dbReference>
<dbReference type="InterPro" id="IPR003245">
    <property type="entry name" value="Phytocyanin_dom"/>
</dbReference>
<dbReference type="Gene3D" id="2.60.40.420">
    <property type="entry name" value="Cupredoxins - blue copper proteins"/>
    <property type="match status" value="1"/>
</dbReference>
<feature type="signal peptide" evidence="3">
    <location>
        <begin position="1"/>
        <end position="20"/>
    </location>
</feature>
<dbReference type="AlphaFoldDB" id="A0AAN8SQR2"/>
<evidence type="ECO:0000256" key="1">
    <source>
        <dbReference type="ARBA" id="ARBA00023157"/>
    </source>
</evidence>
<evidence type="ECO:0000256" key="3">
    <source>
        <dbReference type="SAM" id="SignalP"/>
    </source>
</evidence>
<accession>A0AAN8SQR2</accession>
<feature type="chain" id="PRO_5043055171" description="Phytocyanin domain-containing protein" evidence="3">
    <location>
        <begin position="21"/>
        <end position="166"/>
    </location>
</feature>
<gene>
    <name evidence="5" type="ORF">RDI58_028746</name>
</gene>
<comment type="caution">
    <text evidence="5">The sequence shown here is derived from an EMBL/GenBank/DDBJ whole genome shotgun (WGS) entry which is preliminary data.</text>
</comment>
<evidence type="ECO:0000313" key="5">
    <source>
        <dbReference type="EMBL" id="KAK6773508.1"/>
    </source>
</evidence>
<evidence type="ECO:0000256" key="2">
    <source>
        <dbReference type="ARBA" id="ARBA00023180"/>
    </source>
</evidence>
<keyword evidence="6" id="KW-1185">Reference proteome</keyword>
<reference evidence="5 6" key="1">
    <citation type="submission" date="2024-02" db="EMBL/GenBank/DDBJ databases">
        <title>de novo genome assembly of Solanum bulbocastanum strain 11H21.</title>
        <authorList>
            <person name="Hosaka A.J."/>
        </authorList>
    </citation>
    <scope>NUCLEOTIDE SEQUENCE [LARGE SCALE GENOMIC DNA]</scope>
    <source>
        <tissue evidence="5">Young leaves</tissue>
    </source>
</reference>
<dbReference type="InterPro" id="IPR039391">
    <property type="entry name" value="Phytocyanin-like"/>
</dbReference>
<dbReference type="FunFam" id="2.60.40.420:FF:000034">
    <property type="entry name" value="Cupredoxin superfamily protein"/>
    <property type="match status" value="1"/>
</dbReference>
<dbReference type="EMBL" id="JBANQN010000012">
    <property type="protein sequence ID" value="KAK6773508.1"/>
    <property type="molecule type" value="Genomic_DNA"/>
</dbReference>
<organism evidence="5 6">
    <name type="scientific">Solanum bulbocastanum</name>
    <name type="common">Wild potato</name>
    <dbReference type="NCBI Taxonomy" id="147425"/>
    <lineage>
        <taxon>Eukaryota</taxon>
        <taxon>Viridiplantae</taxon>
        <taxon>Streptophyta</taxon>
        <taxon>Embryophyta</taxon>
        <taxon>Tracheophyta</taxon>
        <taxon>Spermatophyta</taxon>
        <taxon>Magnoliopsida</taxon>
        <taxon>eudicotyledons</taxon>
        <taxon>Gunneridae</taxon>
        <taxon>Pentapetalae</taxon>
        <taxon>asterids</taxon>
        <taxon>lamiids</taxon>
        <taxon>Solanales</taxon>
        <taxon>Solanaceae</taxon>
        <taxon>Solanoideae</taxon>
        <taxon>Solaneae</taxon>
        <taxon>Solanum</taxon>
    </lineage>
</organism>
<protein>
    <recommendedName>
        <fullName evidence="4">Phytocyanin domain-containing protein</fullName>
    </recommendedName>
</protein>